<dbReference type="GO" id="GO:0031902">
    <property type="term" value="C:late endosome membrane"/>
    <property type="evidence" value="ECO:0007669"/>
    <property type="project" value="TreeGrafter"/>
</dbReference>
<dbReference type="InterPro" id="IPR006342">
    <property type="entry name" value="FkbM_mtfrase"/>
</dbReference>
<dbReference type="EMBL" id="KV919027">
    <property type="protein sequence ID" value="OSX72991.1"/>
    <property type="molecule type" value="Genomic_DNA"/>
</dbReference>
<name>A0A1X6NWJ9_PORUM</name>
<dbReference type="GO" id="GO:0006888">
    <property type="term" value="P:endoplasmic reticulum to Golgi vesicle-mediated transport"/>
    <property type="evidence" value="ECO:0007669"/>
    <property type="project" value="TreeGrafter"/>
</dbReference>
<dbReference type="GO" id="GO:0005789">
    <property type="term" value="C:endoplasmic reticulum membrane"/>
    <property type="evidence" value="ECO:0007669"/>
    <property type="project" value="TreeGrafter"/>
</dbReference>
<dbReference type="Proteomes" id="UP000218209">
    <property type="component" value="Unassembled WGS sequence"/>
</dbReference>
<evidence type="ECO:0000313" key="4">
    <source>
        <dbReference type="Proteomes" id="UP000218209"/>
    </source>
</evidence>
<dbReference type="InterPro" id="IPR029063">
    <property type="entry name" value="SAM-dependent_MTases_sf"/>
</dbReference>
<feature type="domain" description="Methyltransferase FkbM" evidence="2">
    <location>
        <begin position="162"/>
        <end position="319"/>
    </location>
</feature>
<dbReference type="Gene3D" id="3.40.50.150">
    <property type="entry name" value="Vaccinia Virus protein VP39"/>
    <property type="match status" value="1"/>
</dbReference>
<dbReference type="AlphaFoldDB" id="A0A1X6NWJ9"/>
<evidence type="ECO:0000259" key="2">
    <source>
        <dbReference type="Pfam" id="PF05050"/>
    </source>
</evidence>
<dbReference type="PANTHER" id="PTHR34009">
    <property type="entry name" value="PROTEIN STAR"/>
    <property type="match status" value="1"/>
</dbReference>
<keyword evidence="1" id="KW-0472">Membrane</keyword>
<dbReference type="GO" id="GO:0005886">
    <property type="term" value="C:plasma membrane"/>
    <property type="evidence" value="ECO:0007669"/>
    <property type="project" value="TreeGrafter"/>
</dbReference>
<keyword evidence="1" id="KW-0812">Transmembrane</keyword>
<proteinExistence type="predicted"/>
<dbReference type="OrthoDB" id="6352234at2759"/>
<dbReference type="GO" id="GO:0016197">
    <property type="term" value="P:endosomal transport"/>
    <property type="evidence" value="ECO:0007669"/>
    <property type="project" value="TreeGrafter"/>
</dbReference>
<evidence type="ECO:0000256" key="1">
    <source>
        <dbReference type="SAM" id="Phobius"/>
    </source>
</evidence>
<reference evidence="3 4" key="1">
    <citation type="submission" date="2017-03" db="EMBL/GenBank/DDBJ databases">
        <title>WGS assembly of Porphyra umbilicalis.</title>
        <authorList>
            <person name="Brawley S.H."/>
            <person name="Blouin N.A."/>
            <person name="Ficko-Blean E."/>
            <person name="Wheeler G.L."/>
            <person name="Lohr M."/>
            <person name="Goodson H.V."/>
            <person name="Jenkins J.W."/>
            <person name="Blaby-Haas C.E."/>
            <person name="Helliwell K.E."/>
            <person name="Chan C."/>
            <person name="Marriage T."/>
            <person name="Bhattacharya D."/>
            <person name="Klein A.S."/>
            <person name="Badis Y."/>
            <person name="Brodie J."/>
            <person name="Cao Y."/>
            <person name="Collen J."/>
            <person name="Dittami S.M."/>
            <person name="Gachon C.M."/>
            <person name="Green B.R."/>
            <person name="Karpowicz S."/>
            <person name="Kim J.W."/>
            <person name="Kudahl U."/>
            <person name="Lin S."/>
            <person name="Michel G."/>
            <person name="Mittag M."/>
            <person name="Olson B.J."/>
            <person name="Pangilinan J."/>
            <person name="Peng Y."/>
            <person name="Qiu H."/>
            <person name="Shu S."/>
            <person name="Singer J.T."/>
            <person name="Smith A.G."/>
            <person name="Sprecher B.N."/>
            <person name="Wagner V."/>
            <person name="Wang W."/>
            <person name="Wang Z.-Y."/>
            <person name="Yan J."/>
            <person name="Yarish C."/>
            <person name="Zoeuner-Riek S."/>
            <person name="Zhuang Y."/>
            <person name="Zou Y."/>
            <person name="Lindquist E.A."/>
            <person name="Grimwood J."/>
            <person name="Barry K."/>
            <person name="Rokhsar D.S."/>
            <person name="Schmutz J."/>
            <person name="Stiller J.W."/>
            <person name="Grossman A.R."/>
            <person name="Prochnik S.E."/>
        </authorList>
    </citation>
    <scope>NUCLEOTIDE SEQUENCE [LARGE SCALE GENOMIC DNA]</scope>
    <source>
        <strain evidence="3">4086291</strain>
    </source>
</reference>
<dbReference type="Pfam" id="PF05050">
    <property type="entry name" value="Methyltransf_21"/>
    <property type="match status" value="1"/>
</dbReference>
<accession>A0A1X6NWJ9</accession>
<protein>
    <recommendedName>
        <fullName evidence="2">Methyltransferase FkbM domain-containing protein</fullName>
    </recommendedName>
</protein>
<dbReference type="InterPro" id="IPR053202">
    <property type="entry name" value="EGF_Rcpt_Signaling_Reg"/>
</dbReference>
<feature type="transmembrane region" description="Helical" evidence="1">
    <location>
        <begin position="12"/>
        <end position="32"/>
    </location>
</feature>
<keyword evidence="4" id="KW-1185">Reference proteome</keyword>
<sequence length="346" mass="36337">MEARSRRLGRVALIAALSVTTGGALVGLATLFPTSLPAVRIRAVAPGASVPAAAVPAATATPIATATAAAAAAAARPLGTPAAVAGAPASPLTGFPLPPGRPAWCDVLLADPRAAGDGGCRPTTPANCGAGAPPRFTGQFGQDAWLWSNHFKALRRPGVFFDVAANEAVDISNTYVFETCLGWKGICVEPNTRYLRALHDLRTCDLVPLCLSDVPKTVSFIDYLGLSGIADTNKNVNGSAEWQRRVRTAPRRTLECTTGGAVLRRAALTHVDFLSLDVEGAELEVLRGIDWDAVRIDVIALEEEDPMAGAMAFLVARGYKPVLFNAERKEDVLLFHPEVTVGEPTP</sequence>
<evidence type="ECO:0000313" key="3">
    <source>
        <dbReference type="EMBL" id="OSX72991.1"/>
    </source>
</evidence>
<dbReference type="PANTHER" id="PTHR34009:SF2">
    <property type="entry name" value="PROTEIN STAR"/>
    <property type="match status" value="1"/>
</dbReference>
<dbReference type="GO" id="GO:0005794">
    <property type="term" value="C:Golgi apparatus"/>
    <property type="evidence" value="ECO:0007669"/>
    <property type="project" value="TreeGrafter"/>
</dbReference>
<gene>
    <name evidence="3" type="ORF">BU14_0389s0015</name>
</gene>
<organism evidence="3 4">
    <name type="scientific">Porphyra umbilicalis</name>
    <name type="common">Purple laver</name>
    <name type="synonym">Red alga</name>
    <dbReference type="NCBI Taxonomy" id="2786"/>
    <lineage>
        <taxon>Eukaryota</taxon>
        <taxon>Rhodophyta</taxon>
        <taxon>Bangiophyceae</taxon>
        <taxon>Bangiales</taxon>
        <taxon>Bangiaceae</taxon>
        <taxon>Porphyra</taxon>
    </lineage>
</organism>
<keyword evidence="1" id="KW-1133">Transmembrane helix</keyword>
<dbReference type="SUPFAM" id="SSF53335">
    <property type="entry name" value="S-adenosyl-L-methionine-dependent methyltransferases"/>
    <property type="match status" value="1"/>
</dbReference>